<comment type="caution">
    <text evidence="1">The sequence shown here is derived from an EMBL/GenBank/DDBJ whole genome shotgun (WGS) entry which is preliminary data.</text>
</comment>
<sequence>MTLMVDGESFLIKVSEEECRMDPDWWLASERKSSDARLDVSDMECDNSDDRYNEGDDRAIMAEDCAEMEVESNLSLKHNFVQNFELNGLEMDGLGNVGSFGPRVCEAEELDVENGSCEGLRPVGVQQKGAALSTKKCKTLGDIYARDGVAKETRELGLQWVTARTRCRKERRETARQSEQGTESRKTDLPLLDGCIQNRNKLIRKQLELDEDEMKPILKGPETRVVWSFAETYGSSFIGVSGEWSKEKIKCNVINVYAPCDRQRKVLLWEEIAGQVLEEGGCWLLASDFNAIRNVSERKGKMRETQNMQDFNHFVESTGKECRLGSKAFSGNGCMAATPRFQKFVEDKWTALQVEGWAAYKCKQKLKLMKDECKRWNKEVFSNVETRWGILSKEIKALDIKSEEIELDENEVLLQKECFQERWEILRKREAMWKQKARNNWIRLGDANTAFFHRCVHARRAQNAISRILGEAGWVEEPTRVKEEAVRYFSQLFHNEQWNRPVLGGVHFNRISVAQKEWLEIPFSIEEIEEGL</sequence>
<protein>
    <recommendedName>
        <fullName evidence="3">Reverse transcriptase</fullName>
    </recommendedName>
</protein>
<name>A0AAV5IHR2_9ROSI</name>
<keyword evidence="2" id="KW-1185">Reference proteome</keyword>
<dbReference type="AlphaFoldDB" id="A0AAV5IHR2"/>
<dbReference type="EMBL" id="BPVZ01000014">
    <property type="protein sequence ID" value="GKU99433.1"/>
    <property type="molecule type" value="Genomic_DNA"/>
</dbReference>
<evidence type="ECO:0008006" key="3">
    <source>
        <dbReference type="Google" id="ProtNLM"/>
    </source>
</evidence>
<organism evidence="1 2">
    <name type="scientific">Rubroshorea leprosula</name>
    <dbReference type="NCBI Taxonomy" id="152421"/>
    <lineage>
        <taxon>Eukaryota</taxon>
        <taxon>Viridiplantae</taxon>
        <taxon>Streptophyta</taxon>
        <taxon>Embryophyta</taxon>
        <taxon>Tracheophyta</taxon>
        <taxon>Spermatophyta</taxon>
        <taxon>Magnoliopsida</taxon>
        <taxon>eudicotyledons</taxon>
        <taxon>Gunneridae</taxon>
        <taxon>Pentapetalae</taxon>
        <taxon>rosids</taxon>
        <taxon>malvids</taxon>
        <taxon>Malvales</taxon>
        <taxon>Dipterocarpaceae</taxon>
        <taxon>Rubroshorea</taxon>
    </lineage>
</organism>
<evidence type="ECO:0000313" key="1">
    <source>
        <dbReference type="EMBL" id="GKU99433.1"/>
    </source>
</evidence>
<dbReference type="InterPro" id="IPR036691">
    <property type="entry name" value="Endo/exonu/phosph_ase_sf"/>
</dbReference>
<dbReference type="Proteomes" id="UP001054252">
    <property type="component" value="Unassembled WGS sequence"/>
</dbReference>
<reference evidence="1 2" key="1">
    <citation type="journal article" date="2021" name="Commun. Biol.">
        <title>The genome of Shorea leprosula (Dipterocarpaceae) highlights the ecological relevance of drought in aseasonal tropical rainforests.</title>
        <authorList>
            <person name="Ng K.K.S."/>
            <person name="Kobayashi M.J."/>
            <person name="Fawcett J.A."/>
            <person name="Hatakeyama M."/>
            <person name="Paape T."/>
            <person name="Ng C.H."/>
            <person name="Ang C.C."/>
            <person name="Tnah L.H."/>
            <person name="Lee C.T."/>
            <person name="Nishiyama T."/>
            <person name="Sese J."/>
            <person name="O'Brien M.J."/>
            <person name="Copetti D."/>
            <person name="Mohd Noor M.I."/>
            <person name="Ong R.C."/>
            <person name="Putra M."/>
            <person name="Sireger I.Z."/>
            <person name="Indrioko S."/>
            <person name="Kosugi Y."/>
            <person name="Izuno A."/>
            <person name="Isagi Y."/>
            <person name="Lee S.L."/>
            <person name="Shimizu K.K."/>
        </authorList>
    </citation>
    <scope>NUCLEOTIDE SEQUENCE [LARGE SCALE GENOMIC DNA]</scope>
    <source>
        <strain evidence="1">214</strain>
    </source>
</reference>
<gene>
    <name evidence="1" type="ORF">SLEP1_g12286</name>
</gene>
<evidence type="ECO:0000313" key="2">
    <source>
        <dbReference type="Proteomes" id="UP001054252"/>
    </source>
</evidence>
<dbReference type="Gene3D" id="3.60.10.10">
    <property type="entry name" value="Endonuclease/exonuclease/phosphatase"/>
    <property type="match status" value="1"/>
</dbReference>
<accession>A0AAV5IHR2</accession>
<proteinExistence type="predicted"/>